<evidence type="ECO:0000313" key="2">
    <source>
        <dbReference type="Proteomes" id="UP001595772"/>
    </source>
</evidence>
<gene>
    <name evidence="1" type="ORF">ACFOUV_02110</name>
</gene>
<evidence type="ECO:0000313" key="1">
    <source>
        <dbReference type="EMBL" id="MFC4022612.1"/>
    </source>
</evidence>
<keyword evidence="1" id="KW-0378">Hydrolase</keyword>
<dbReference type="PANTHER" id="PTHR31793">
    <property type="entry name" value="4-HYDROXYBENZOYL-COA THIOESTERASE FAMILY MEMBER"/>
    <property type="match status" value="1"/>
</dbReference>
<dbReference type="GO" id="GO:0016787">
    <property type="term" value="F:hydrolase activity"/>
    <property type="evidence" value="ECO:0007669"/>
    <property type="project" value="UniProtKB-KW"/>
</dbReference>
<name>A0ABV8GRZ1_9BACI</name>
<dbReference type="EC" id="3.1.2.-" evidence="1"/>
<keyword evidence="2" id="KW-1185">Reference proteome</keyword>
<dbReference type="InterPro" id="IPR029069">
    <property type="entry name" value="HotDog_dom_sf"/>
</dbReference>
<organism evidence="1 2">
    <name type="scientific">Oceanobacillus longus</name>
    <dbReference type="NCBI Taxonomy" id="930120"/>
    <lineage>
        <taxon>Bacteria</taxon>
        <taxon>Bacillati</taxon>
        <taxon>Bacillota</taxon>
        <taxon>Bacilli</taxon>
        <taxon>Bacillales</taxon>
        <taxon>Bacillaceae</taxon>
        <taxon>Oceanobacillus</taxon>
    </lineage>
</organism>
<dbReference type="CDD" id="cd00586">
    <property type="entry name" value="4HBT"/>
    <property type="match status" value="1"/>
</dbReference>
<reference evidence="2" key="1">
    <citation type="journal article" date="2019" name="Int. J. Syst. Evol. Microbiol.">
        <title>The Global Catalogue of Microorganisms (GCM) 10K type strain sequencing project: providing services to taxonomists for standard genome sequencing and annotation.</title>
        <authorList>
            <consortium name="The Broad Institute Genomics Platform"/>
            <consortium name="The Broad Institute Genome Sequencing Center for Infectious Disease"/>
            <person name="Wu L."/>
            <person name="Ma J."/>
        </authorList>
    </citation>
    <scope>NUCLEOTIDE SEQUENCE [LARGE SCALE GENOMIC DNA]</scope>
    <source>
        <strain evidence="2">IBRC-M 10703</strain>
    </source>
</reference>
<dbReference type="EMBL" id="JBHSAO010000001">
    <property type="protein sequence ID" value="MFC4022612.1"/>
    <property type="molecule type" value="Genomic_DNA"/>
</dbReference>
<dbReference type="InterPro" id="IPR050563">
    <property type="entry name" value="4-hydroxybenzoyl-CoA_TE"/>
</dbReference>
<dbReference type="Gene3D" id="3.10.129.10">
    <property type="entry name" value="Hotdog Thioesterase"/>
    <property type="match status" value="1"/>
</dbReference>
<dbReference type="Proteomes" id="UP001595772">
    <property type="component" value="Unassembled WGS sequence"/>
</dbReference>
<dbReference type="Pfam" id="PF13279">
    <property type="entry name" value="4HBT_2"/>
    <property type="match status" value="1"/>
</dbReference>
<dbReference type="PANTHER" id="PTHR31793:SF24">
    <property type="entry name" value="LONG-CHAIN ACYL-COA THIOESTERASE FADM"/>
    <property type="match status" value="1"/>
</dbReference>
<proteinExistence type="predicted"/>
<dbReference type="RefSeq" id="WP_379495117.1">
    <property type="nucleotide sequence ID" value="NZ_JBHSAO010000001.1"/>
</dbReference>
<protein>
    <submittedName>
        <fullName evidence="1">Acyl-CoA thioesterase</fullName>
        <ecNumber evidence="1">3.1.2.-</ecNumber>
    </submittedName>
</protein>
<comment type="caution">
    <text evidence="1">The sequence shown here is derived from an EMBL/GenBank/DDBJ whole genome shotgun (WGS) entry which is preliminary data.</text>
</comment>
<dbReference type="SUPFAM" id="SSF54637">
    <property type="entry name" value="Thioesterase/thiol ester dehydrase-isomerase"/>
    <property type="match status" value="1"/>
</dbReference>
<sequence length="146" mass="17232">MRAVNYIENLEKWKSEFKFHIPVKVRFSETDMYGHVNNVSAFIYFEEARIDYIKYLDFLPDYTSKEEAIIVADQQCDYFQQIYFNEALKIYVKIASIGNTSFDIHYMGLKEDGEIALTARSRIVYINAQTGRPIQMSEQKKKLLTK</sequence>
<accession>A0ABV8GRZ1</accession>